<evidence type="ECO:0000256" key="5">
    <source>
        <dbReference type="SAM" id="MobiDB-lite"/>
    </source>
</evidence>
<feature type="compositionally biased region" description="Acidic residues" evidence="5">
    <location>
        <begin position="383"/>
        <end position="398"/>
    </location>
</feature>
<sequence>MVKAYFRYAPRGAFGIVCANGKAIIDQTGRYIFSAAVEDVLVWSTRLSKVVFVLRGKIGLTVDALELSGDFHLCAVGFSDGTVRIYTLPDELPSGSDPLAEIPSIQAHITFSGHTSSVTCLAFSKDNNMLITGSNDSDIVIWDITGERGVARLSEHLAPITCVLFISKIRSSEEIQSTSASASTTGTITQTSLIASSSKDGLIKLWDLSTKHCIQTLMGQGAGSKEIWSIAVDEDERILIAGGAENELRVWFLERRKKLDQEIVKDGQLRRKEDDLGDIWGESALFQPVAHFLGLLQLPEVHFGRITQIKFCTTPHSKQIIQSSSSSSSSTSTSDEPEREQRTLLGITGKTNKLVLFGVRSIKDALHHIRRREKRQKQKIDGWNEDEDQDEDQNNDNDNEQKKGKSKQKVKEQINQSTSLNITSQKTGSGLNQIQNISDLTPSDIFLVHSVITATARIDSFSFSQLQMQKSINQKKQQLDLKSLKKQRIAEQIQDSLFSADLILGLSTNSMELYRVPSIISSQQQEQTNNELKGHPNDSNQTLLSPTLMQRLGITAHPSPIRFISLSEDAALLATASLGCVIVWNTATHQPIRRLVTPAPTSLLFAPGSKYIIVGSSDGRLEIFDISTARLMKSLRDRGNVGQIVGQTIDPHTNTSSKVASQSSNGAIWSIVLNPDKSGVATGGAGGEINFWNFDLEFEQEEDEDDEEEDDVEEEEEDDDEDEDELERNSKIKKGKDKKKDNKKINKGKKKKKTIKDTKMQKDQQKKPQSMSQAYLTLQYTRTLKLNDEVLCISFSPDAKIIAAGLLDNTIQLFYADTLKYALTCYGHSLPVTTIAFSDDGVLLVSGGADKDVRIWSATRGDMRGKMHGHDAAVTVIIPLRGTHYFISGGRDGDIRQWDADTFECAQSLKTNKSNGTTILGLAASPDGGSVFGAGSDRCIRQWERSNEQIFRGEDQEEREEDQLEEETIKMVDEQRQGGNNQDGTIERGTAESLKGTEALIEAIEDEEKYRKAKFIDLGDEKLMQKDAVDQLEGNMGIQISGISQSSSSSSIVSQIAPIPTVPSLLAKLQTIPTPSISAALSALPLPHARRLLQLLPQVIDDNPDTVELIHRVTHTLLTQHFTETIFGMNSQNESQIVGELGEKITEQLSKRKDIVSFNLAALGLLQRSLEEDVNKFFGAEERLREAEAAKKQRKRRSGAKR</sequence>
<protein>
    <submittedName>
        <fullName evidence="7">Putative U3 small nucleolar RNA-associated protein 12</fullName>
    </submittedName>
</protein>
<feature type="compositionally biased region" description="Basic and acidic residues" evidence="5">
    <location>
        <begin position="755"/>
        <end position="766"/>
    </location>
</feature>
<dbReference type="AlphaFoldDB" id="A0A5J4VSZ2"/>
<feature type="repeat" description="WD" evidence="4">
    <location>
        <begin position="601"/>
        <end position="634"/>
    </location>
</feature>
<dbReference type="SMART" id="SM00320">
    <property type="entry name" value="WD40"/>
    <property type="match status" value="11"/>
</dbReference>
<evidence type="ECO:0000256" key="1">
    <source>
        <dbReference type="ARBA" id="ARBA00022574"/>
    </source>
</evidence>
<reference evidence="7 8" key="1">
    <citation type="submission" date="2019-03" db="EMBL/GenBank/DDBJ databases">
        <title>Single cell metagenomics reveals metabolic interactions within the superorganism composed of flagellate Streblomastix strix and complex community of Bacteroidetes bacteria on its surface.</title>
        <authorList>
            <person name="Treitli S.C."/>
            <person name="Kolisko M."/>
            <person name="Husnik F."/>
            <person name="Keeling P."/>
            <person name="Hampl V."/>
        </authorList>
    </citation>
    <scope>NUCLEOTIDE SEQUENCE [LARGE SCALE GENOMIC DNA]</scope>
    <source>
        <strain evidence="7">ST1C</strain>
    </source>
</reference>
<dbReference type="InterPro" id="IPR051570">
    <property type="entry name" value="TBC1_cilium_biogenesis"/>
</dbReference>
<feature type="repeat" description="WD" evidence="4">
    <location>
        <begin position="220"/>
        <end position="261"/>
    </location>
</feature>
<evidence type="ECO:0000313" key="8">
    <source>
        <dbReference type="Proteomes" id="UP000324800"/>
    </source>
</evidence>
<comment type="similarity">
    <text evidence="3">Belongs to the WD repeat WDR3/UTP12 family.</text>
</comment>
<dbReference type="PANTHER" id="PTHR19853:SF0">
    <property type="entry name" value="WD REPEAT-CONTAINING PROTEIN 3"/>
    <property type="match status" value="1"/>
</dbReference>
<dbReference type="SUPFAM" id="SSF50978">
    <property type="entry name" value="WD40 repeat-like"/>
    <property type="match status" value="2"/>
</dbReference>
<dbReference type="PROSITE" id="PS50082">
    <property type="entry name" value="WD_REPEATS_2"/>
    <property type="match status" value="6"/>
</dbReference>
<dbReference type="InterPro" id="IPR015943">
    <property type="entry name" value="WD40/YVTN_repeat-like_dom_sf"/>
</dbReference>
<dbReference type="CDD" id="cd00200">
    <property type="entry name" value="WD40"/>
    <property type="match status" value="1"/>
</dbReference>
<proteinExistence type="inferred from homology"/>
<feature type="compositionally biased region" description="Polar residues" evidence="5">
    <location>
        <begin position="414"/>
        <end position="427"/>
    </location>
</feature>
<dbReference type="InterPro" id="IPR007148">
    <property type="entry name" value="SSU_processome_Utp12"/>
</dbReference>
<keyword evidence="1 4" id="KW-0853">WD repeat</keyword>
<evidence type="ECO:0000256" key="2">
    <source>
        <dbReference type="ARBA" id="ARBA00022737"/>
    </source>
</evidence>
<organism evidence="7 8">
    <name type="scientific">Streblomastix strix</name>
    <dbReference type="NCBI Taxonomy" id="222440"/>
    <lineage>
        <taxon>Eukaryota</taxon>
        <taxon>Metamonada</taxon>
        <taxon>Preaxostyla</taxon>
        <taxon>Oxymonadida</taxon>
        <taxon>Streblomastigidae</taxon>
        <taxon>Streblomastix</taxon>
    </lineage>
</organism>
<feature type="region of interest" description="Disordered" evidence="5">
    <location>
        <begin position="971"/>
        <end position="990"/>
    </location>
</feature>
<dbReference type="PROSITE" id="PS50294">
    <property type="entry name" value="WD_REPEATS_REGION"/>
    <property type="match status" value="3"/>
</dbReference>
<feature type="repeat" description="WD" evidence="4">
    <location>
        <begin position="867"/>
        <end position="908"/>
    </location>
</feature>
<feature type="compositionally biased region" description="Acidic residues" evidence="5">
    <location>
        <begin position="700"/>
        <end position="726"/>
    </location>
</feature>
<feature type="compositionally biased region" description="Basic residues" evidence="5">
    <location>
        <begin position="745"/>
        <end position="754"/>
    </location>
</feature>
<dbReference type="InterPro" id="IPR001680">
    <property type="entry name" value="WD40_rpt"/>
</dbReference>
<dbReference type="InterPro" id="IPR036322">
    <property type="entry name" value="WD40_repeat_dom_sf"/>
</dbReference>
<feature type="repeat" description="WD" evidence="4">
    <location>
        <begin position="825"/>
        <end position="866"/>
    </location>
</feature>
<feature type="repeat" description="WD" evidence="4">
    <location>
        <begin position="192"/>
        <end position="216"/>
    </location>
</feature>
<feature type="domain" description="Small-subunit processome Utp12" evidence="6">
    <location>
        <begin position="1065"/>
        <end position="1168"/>
    </location>
</feature>
<gene>
    <name evidence="7" type="ORF">EZS28_019147</name>
</gene>
<evidence type="ECO:0000259" key="6">
    <source>
        <dbReference type="Pfam" id="PF04003"/>
    </source>
</evidence>
<dbReference type="GO" id="GO:0030490">
    <property type="term" value="P:maturation of SSU-rRNA"/>
    <property type="evidence" value="ECO:0007669"/>
    <property type="project" value="TreeGrafter"/>
</dbReference>
<feature type="repeat" description="WD" evidence="4">
    <location>
        <begin position="111"/>
        <end position="152"/>
    </location>
</feature>
<dbReference type="GO" id="GO:0030515">
    <property type="term" value="F:snoRNA binding"/>
    <property type="evidence" value="ECO:0007669"/>
    <property type="project" value="TreeGrafter"/>
</dbReference>
<name>A0A5J4VSZ2_9EUKA</name>
<dbReference type="GO" id="GO:0034388">
    <property type="term" value="C:Pwp2p-containing subcomplex of 90S preribosome"/>
    <property type="evidence" value="ECO:0007669"/>
    <property type="project" value="TreeGrafter"/>
</dbReference>
<dbReference type="Gene3D" id="2.130.10.10">
    <property type="entry name" value="YVTN repeat-like/Quinoprotein amine dehydrogenase"/>
    <property type="match status" value="3"/>
</dbReference>
<evidence type="ECO:0000256" key="3">
    <source>
        <dbReference type="ARBA" id="ARBA00038229"/>
    </source>
</evidence>
<dbReference type="InterPro" id="IPR019775">
    <property type="entry name" value="WD40_repeat_CS"/>
</dbReference>
<dbReference type="Proteomes" id="UP000324800">
    <property type="component" value="Unassembled WGS sequence"/>
</dbReference>
<evidence type="ECO:0000313" key="7">
    <source>
        <dbReference type="EMBL" id="KAA6385326.1"/>
    </source>
</evidence>
<dbReference type="EMBL" id="SNRW01005313">
    <property type="protein sequence ID" value="KAA6385326.1"/>
    <property type="molecule type" value="Genomic_DNA"/>
</dbReference>
<dbReference type="OrthoDB" id="407922at2759"/>
<evidence type="ECO:0000256" key="4">
    <source>
        <dbReference type="PROSITE-ProRule" id="PRU00221"/>
    </source>
</evidence>
<feature type="region of interest" description="Disordered" evidence="5">
    <location>
        <begin position="317"/>
        <end position="345"/>
    </location>
</feature>
<dbReference type="PANTHER" id="PTHR19853">
    <property type="entry name" value="WD REPEAT CONTAINING PROTEIN 3 WDR3"/>
    <property type="match status" value="1"/>
</dbReference>
<dbReference type="Pfam" id="PF25173">
    <property type="entry name" value="Beta-prop_WDR3_1st"/>
    <property type="match status" value="1"/>
</dbReference>
<feature type="compositionally biased region" description="Low complexity" evidence="5">
    <location>
        <begin position="323"/>
        <end position="334"/>
    </location>
</feature>
<dbReference type="GO" id="GO:0032040">
    <property type="term" value="C:small-subunit processome"/>
    <property type="evidence" value="ECO:0007669"/>
    <property type="project" value="TreeGrafter"/>
</dbReference>
<dbReference type="Pfam" id="PF25172">
    <property type="entry name" value="Beta-prop_WDR3_2nd"/>
    <property type="match status" value="1"/>
</dbReference>
<accession>A0A5J4VSZ2</accession>
<comment type="caution">
    <text evidence="7">The sequence shown here is derived from an EMBL/GenBank/DDBJ whole genome shotgun (WGS) entry which is preliminary data.</text>
</comment>
<dbReference type="Pfam" id="PF04003">
    <property type="entry name" value="Utp12"/>
    <property type="match status" value="1"/>
</dbReference>
<feature type="region of interest" description="Disordered" evidence="5">
    <location>
        <begin position="700"/>
        <end position="771"/>
    </location>
</feature>
<keyword evidence="2" id="KW-0677">Repeat</keyword>
<feature type="region of interest" description="Disordered" evidence="5">
    <location>
        <begin position="370"/>
        <end position="427"/>
    </location>
</feature>
<dbReference type="PROSITE" id="PS00678">
    <property type="entry name" value="WD_REPEATS_1"/>
    <property type="match status" value="2"/>
</dbReference>